<feature type="region of interest" description="Disordered" evidence="1">
    <location>
        <begin position="54"/>
        <end position="75"/>
    </location>
</feature>
<keyword evidence="2" id="KW-1133">Transmembrane helix</keyword>
<comment type="caution">
    <text evidence="3">The sequence shown here is derived from an EMBL/GenBank/DDBJ whole genome shotgun (WGS) entry which is preliminary data.</text>
</comment>
<evidence type="ECO:0000313" key="3">
    <source>
        <dbReference type="EMBL" id="OII77918.1"/>
    </source>
</evidence>
<name>A0A1J4MUU0_9CRYT</name>
<keyword evidence="2" id="KW-0812">Transmembrane</keyword>
<dbReference type="GeneID" id="92367994"/>
<proteinExistence type="predicted"/>
<dbReference type="VEuPathDB" id="CryptoDB:cand_038100"/>
<accession>A0A1J4MUU0</accession>
<gene>
    <name evidence="3" type="ORF">cand_038100</name>
</gene>
<keyword evidence="4" id="KW-1185">Reference proteome</keyword>
<feature type="transmembrane region" description="Helical" evidence="2">
    <location>
        <begin position="234"/>
        <end position="254"/>
    </location>
</feature>
<dbReference type="EMBL" id="LRBS01000015">
    <property type="protein sequence ID" value="OII77918.1"/>
    <property type="molecule type" value="Genomic_DNA"/>
</dbReference>
<dbReference type="OrthoDB" id="341185at2759"/>
<evidence type="ECO:0000256" key="2">
    <source>
        <dbReference type="SAM" id="Phobius"/>
    </source>
</evidence>
<keyword evidence="2" id="KW-0472">Membrane</keyword>
<sequence length="258" mass="28244">MKKFYLYNLLNGPKCTFGYIHISLINLRYKRSGFFSELLDSTTKGISTLTSDYLSQSENEQEQKSTPQAFPVGLFPNPKSLQLEMNSLNSNLANNNNEANLENANSEVKSILSGPEQNQMNSKSNQISKNSVNNNQMSNISSGAVSRGSTSEIKTITEDIQLKGIDKPTSPTAKAPGQVVQQGETIKTGISGPVTINQNDNKVQGTTTPPNLVIEDNINDKNSIISSFSGNYKIIIITGLIVLIILIVIIKIYLNNKK</sequence>
<evidence type="ECO:0000313" key="4">
    <source>
        <dbReference type="Proteomes" id="UP000186804"/>
    </source>
</evidence>
<evidence type="ECO:0000256" key="1">
    <source>
        <dbReference type="SAM" id="MobiDB-lite"/>
    </source>
</evidence>
<feature type="compositionally biased region" description="Polar residues" evidence="1">
    <location>
        <begin position="54"/>
        <end position="68"/>
    </location>
</feature>
<dbReference type="AlphaFoldDB" id="A0A1J4MUU0"/>
<feature type="compositionally biased region" description="Polar residues" evidence="1">
    <location>
        <begin position="115"/>
        <end position="151"/>
    </location>
</feature>
<dbReference type="RefSeq" id="XP_067069764.1">
    <property type="nucleotide sequence ID" value="XM_067214033.1"/>
</dbReference>
<protein>
    <submittedName>
        <fullName evidence="3">Uncharacterized protein</fullName>
    </submittedName>
</protein>
<reference evidence="3 4" key="1">
    <citation type="submission" date="2016-10" db="EMBL/GenBank/DDBJ databases">
        <title>Reductive evolution of mitochondrial metabolism and differential evolution of invasion-related proteins in Cryptosporidium.</title>
        <authorList>
            <person name="Liu S."/>
            <person name="Roellig D.M."/>
            <person name="Guo Y."/>
            <person name="Li N."/>
            <person name="Frace M.A."/>
            <person name="Tang K."/>
            <person name="Zhang L."/>
            <person name="Feng Y."/>
            <person name="Xiao L."/>
        </authorList>
    </citation>
    <scope>NUCLEOTIDE SEQUENCE [LARGE SCALE GENOMIC DNA]</scope>
    <source>
        <strain evidence="3">30847</strain>
    </source>
</reference>
<organism evidence="3 4">
    <name type="scientific">Cryptosporidium andersoni</name>
    <dbReference type="NCBI Taxonomy" id="117008"/>
    <lineage>
        <taxon>Eukaryota</taxon>
        <taxon>Sar</taxon>
        <taxon>Alveolata</taxon>
        <taxon>Apicomplexa</taxon>
        <taxon>Conoidasida</taxon>
        <taxon>Coccidia</taxon>
        <taxon>Eucoccidiorida</taxon>
        <taxon>Eimeriorina</taxon>
        <taxon>Cryptosporidiidae</taxon>
        <taxon>Cryptosporidium</taxon>
    </lineage>
</organism>
<feature type="region of interest" description="Disordered" evidence="1">
    <location>
        <begin position="112"/>
        <end position="151"/>
    </location>
</feature>
<dbReference type="Proteomes" id="UP000186804">
    <property type="component" value="Unassembled WGS sequence"/>
</dbReference>